<proteinExistence type="predicted"/>
<dbReference type="Proteomes" id="UP001458880">
    <property type="component" value="Unassembled WGS sequence"/>
</dbReference>
<evidence type="ECO:0000313" key="2">
    <source>
        <dbReference type="Proteomes" id="UP001458880"/>
    </source>
</evidence>
<sequence length="187" mass="22175">MEVFNRNVSDAMEDFPAHLQSSESNGNSFQMELNAQGVKWCRQDRCIRRHWFGIIVWRRRHLLKEMNLSNISRLLLRNPSILSFALILETNESSVSSFLLSLPQVISRFYYFSPLPYHSRCSVCSYTSTTSRCDKSARRKLRKIKGENIINEISYNRNQFPKARDKSLRKFFEKCEQFRKLMLMCVE</sequence>
<gene>
    <name evidence="1" type="ORF">QE152_g1780</name>
</gene>
<dbReference type="EMBL" id="JASPKY010000010">
    <property type="protein sequence ID" value="KAK9753811.1"/>
    <property type="molecule type" value="Genomic_DNA"/>
</dbReference>
<accession>A0AAW1N4Q8</accession>
<keyword evidence="2" id="KW-1185">Reference proteome</keyword>
<protein>
    <submittedName>
        <fullName evidence="1">Uncharacterized protein</fullName>
    </submittedName>
</protein>
<evidence type="ECO:0000313" key="1">
    <source>
        <dbReference type="EMBL" id="KAK9753811.1"/>
    </source>
</evidence>
<dbReference type="AlphaFoldDB" id="A0AAW1N4Q8"/>
<reference evidence="1 2" key="1">
    <citation type="journal article" date="2024" name="BMC Genomics">
        <title>De novo assembly and annotation of Popillia japonica's genome with initial clues to its potential as an invasive pest.</title>
        <authorList>
            <person name="Cucini C."/>
            <person name="Boschi S."/>
            <person name="Funari R."/>
            <person name="Cardaioli E."/>
            <person name="Iannotti N."/>
            <person name="Marturano G."/>
            <person name="Paoli F."/>
            <person name="Bruttini M."/>
            <person name="Carapelli A."/>
            <person name="Frati F."/>
            <person name="Nardi F."/>
        </authorList>
    </citation>
    <scope>NUCLEOTIDE SEQUENCE [LARGE SCALE GENOMIC DNA]</scope>
    <source>
        <strain evidence="1">DMR45628</strain>
    </source>
</reference>
<comment type="caution">
    <text evidence="1">The sequence shown here is derived from an EMBL/GenBank/DDBJ whole genome shotgun (WGS) entry which is preliminary data.</text>
</comment>
<organism evidence="1 2">
    <name type="scientific">Popillia japonica</name>
    <name type="common">Japanese beetle</name>
    <dbReference type="NCBI Taxonomy" id="7064"/>
    <lineage>
        <taxon>Eukaryota</taxon>
        <taxon>Metazoa</taxon>
        <taxon>Ecdysozoa</taxon>
        <taxon>Arthropoda</taxon>
        <taxon>Hexapoda</taxon>
        <taxon>Insecta</taxon>
        <taxon>Pterygota</taxon>
        <taxon>Neoptera</taxon>
        <taxon>Endopterygota</taxon>
        <taxon>Coleoptera</taxon>
        <taxon>Polyphaga</taxon>
        <taxon>Scarabaeiformia</taxon>
        <taxon>Scarabaeidae</taxon>
        <taxon>Rutelinae</taxon>
        <taxon>Popillia</taxon>
    </lineage>
</organism>
<name>A0AAW1N4Q8_POPJA</name>